<proteinExistence type="predicted"/>
<feature type="compositionally biased region" description="Basic and acidic residues" evidence="1">
    <location>
        <begin position="1"/>
        <end position="22"/>
    </location>
</feature>
<organism evidence="2 3">
    <name type="scientific">Parthenolecanium corni</name>
    <dbReference type="NCBI Taxonomy" id="536013"/>
    <lineage>
        <taxon>Eukaryota</taxon>
        <taxon>Metazoa</taxon>
        <taxon>Ecdysozoa</taxon>
        <taxon>Arthropoda</taxon>
        <taxon>Hexapoda</taxon>
        <taxon>Insecta</taxon>
        <taxon>Pterygota</taxon>
        <taxon>Neoptera</taxon>
        <taxon>Paraneoptera</taxon>
        <taxon>Hemiptera</taxon>
        <taxon>Sternorrhyncha</taxon>
        <taxon>Coccoidea</taxon>
        <taxon>Coccidae</taxon>
        <taxon>Parthenolecanium</taxon>
    </lineage>
</organism>
<evidence type="ECO:0000313" key="2">
    <source>
        <dbReference type="EMBL" id="KAK7598304.1"/>
    </source>
</evidence>
<feature type="compositionally biased region" description="Low complexity" evidence="1">
    <location>
        <begin position="129"/>
        <end position="146"/>
    </location>
</feature>
<dbReference type="Proteomes" id="UP001367676">
    <property type="component" value="Unassembled WGS sequence"/>
</dbReference>
<dbReference type="EMBL" id="JBBCAQ010000014">
    <property type="protein sequence ID" value="KAK7598304.1"/>
    <property type="molecule type" value="Genomic_DNA"/>
</dbReference>
<evidence type="ECO:0000313" key="3">
    <source>
        <dbReference type="Proteomes" id="UP001367676"/>
    </source>
</evidence>
<reference evidence="2 3" key="1">
    <citation type="submission" date="2024-03" db="EMBL/GenBank/DDBJ databases">
        <title>Adaptation during the transition from Ophiocordyceps entomopathogen to insect associate is accompanied by gene loss and intensified selection.</title>
        <authorList>
            <person name="Ward C.M."/>
            <person name="Onetto C.A."/>
            <person name="Borneman A.R."/>
        </authorList>
    </citation>
    <scope>NUCLEOTIDE SEQUENCE [LARGE SCALE GENOMIC DNA]</scope>
    <source>
        <strain evidence="2">AWRI1</strain>
        <tissue evidence="2">Single Adult Female</tissue>
    </source>
</reference>
<feature type="compositionally biased region" description="Low complexity" evidence="1">
    <location>
        <begin position="84"/>
        <end position="95"/>
    </location>
</feature>
<name>A0AAN9TMG7_9HEMI</name>
<keyword evidence="3" id="KW-1185">Reference proteome</keyword>
<protein>
    <submittedName>
        <fullName evidence="2">Uncharacterized protein</fullName>
    </submittedName>
</protein>
<sequence length="331" mass="35125">MDDKTTEQSDSHSGQHFEKAAHDLNVALQVKTNNVWNDTPKDPPPPVDSLGSNTPCSEWQDLPGSLARQVGRVASFDNPPNPEVTVASAAATQTSTPITIRNPSVEPERRPVVRFSENFTTIHQPPPASNTSSDVSSSPSQSTGSPIIAGNQATPRTSQQQIVSNPMSASTSQPVPAISVQRLVVTSVPVISQYQQNVYSVPPPIVPSVVPTSVMNTTQLPDVGQPALYQPYGMTRVQNASFHPVFEPDPNQLSRQDPSQGIAMKINMQWKPDVTAAPVMAPLEYGKATPVPSGSGGNGGQHPSNVPASIVIPPSAVSGTGQPIHLYLHQP</sequence>
<dbReference type="AlphaFoldDB" id="A0AAN9TMG7"/>
<feature type="region of interest" description="Disordered" evidence="1">
    <location>
        <begin position="120"/>
        <end position="159"/>
    </location>
</feature>
<feature type="region of interest" description="Disordered" evidence="1">
    <location>
        <begin position="1"/>
        <end position="95"/>
    </location>
</feature>
<accession>A0AAN9TMG7</accession>
<gene>
    <name evidence="2" type="ORF">V9T40_006539</name>
</gene>
<evidence type="ECO:0000256" key="1">
    <source>
        <dbReference type="SAM" id="MobiDB-lite"/>
    </source>
</evidence>
<comment type="caution">
    <text evidence="2">The sequence shown here is derived from an EMBL/GenBank/DDBJ whole genome shotgun (WGS) entry which is preliminary data.</text>
</comment>
<feature type="region of interest" description="Disordered" evidence="1">
    <location>
        <begin position="288"/>
        <end position="309"/>
    </location>
</feature>